<dbReference type="Proteomes" id="UP000812966">
    <property type="component" value="Unassembled WGS sequence"/>
</dbReference>
<dbReference type="AlphaFoldDB" id="A0A8K0JE32"/>
<name>A0A8K0JE32_9TREE</name>
<accession>A0A8K0JE32</accession>
<protein>
    <submittedName>
        <fullName evidence="2">Uncharacterized protein</fullName>
    </submittedName>
</protein>
<keyword evidence="3" id="KW-1185">Reference proteome</keyword>
<dbReference type="EMBL" id="JABELV010000274">
    <property type="protein sequence ID" value="KAG7527516.1"/>
    <property type="molecule type" value="Genomic_DNA"/>
</dbReference>
<evidence type="ECO:0000313" key="2">
    <source>
        <dbReference type="EMBL" id="KAG7527516.1"/>
    </source>
</evidence>
<sequence length="246" mass="27639">MPTRSLYNDNGEIAGWLESTARGDESSQNMPGSRRSRTQSDVSTSHSGTASITNNTSRHTTRHEPNPMADLFDTLISIPHRVPQMFHEDKIRKSWPAFAKDAEDMAVVLKSREEFTSMKSIVMNTTIGGGPMGVTFNRVSLHEAGRGRDLMSVMFFLSIEMGRNCTNLSKEYREGKHTAMDQAIIMKVQRPELSTVQGYLEDGEARQVHKFFGQSDSSGWLMYTASNPVIGLFETDFYTFYGLCEI</sequence>
<proteinExistence type="predicted"/>
<feature type="region of interest" description="Disordered" evidence="1">
    <location>
        <begin position="17"/>
        <end position="67"/>
    </location>
</feature>
<feature type="compositionally biased region" description="Polar residues" evidence="1">
    <location>
        <begin position="39"/>
        <end position="58"/>
    </location>
</feature>
<evidence type="ECO:0000313" key="3">
    <source>
        <dbReference type="Proteomes" id="UP000812966"/>
    </source>
</evidence>
<reference evidence="2" key="1">
    <citation type="submission" date="2020-04" db="EMBL/GenBank/DDBJ databases">
        <title>Analysis of mating type loci in Filobasidium floriforme.</title>
        <authorList>
            <person name="Nowrousian M."/>
        </authorList>
    </citation>
    <scope>NUCLEOTIDE SEQUENCE</scope>
    <source>
        <strain evidence="2">CBS 6242</strain>
    </source>
</reference>
<gene>
    <name evidence="2" type="ORF">FFLO_06862</name>
</gene>
<evidence type="ECO:0000256" key="1">
    <source>
        <dbReference type="SAM" id="MobiDB-lite"/>
    </source>
</evidence>
<organism evidence="2 3">
    <name type="scientific">Filobasidium floriforme</name>
    <dbReference type="NCBI Taxonomy" id="5210"/>
    <lineage>
        <taxon>Eukaryota</taxon>
        <taxon>Fungi</taxon>
        <taxon>Dikarya</taxon>
        <taxon>Basidiomycota</taxon>
        <taxon>Agaricomycotina</taxon>
        <taxon>Tremellomycetes</taxon>
        <taxon>Filobasidiales</taxon>
        <taxon>Filobasidiaceae</taxon>
        <taxon>Filobasidium</taxon>
    </lineage>
</organism>
<comment type="caution">
    <text evidence="2">The sequence shown here is derived from an EMBL/GenBank/DDBJ whole genome shotgun (WGS) entry which is preliminary data.</text>
</comment>